<evidence type="ECO:0000313" key="3">
    <source>
        <dbReference type="WBParaSite" id="TCONS_00005866.p1"/>
    </source>
</evidence>
<sequence>MDGSKTPAMEYSPMEDVQFTTPKSVHKALNGKVVKTNTRSRLRKTLANPRKLFDGKSIARNVLFAPDASERAINKALECCNITTESQSKTNSCNKEEDNEFIDLRCTETFLDEPTYGKSLEGGNIDQLNNLLNYMEDLSTKDLNDTRISFRKNCTPPSRAGERRKGVINFYNDGSGIKKS</sequence>
<name>A0A0K0DUK7_STRER</name>
<accession>A0A0K0DUK7</accession>
<keyword evidence="1" id="KW-1185">Reference proteome</keyword>
<dbReference type="WBParaSite" id="SSTP_0000092100.1">
    <property type="protein sequence ID" value="SSTP_0000092100.1"/>
    <property type="gene ID" value="SSTP_0000092100"/>
</dbReference>
<organism evidence="2">
    <name type="scientific">Strongyloides stercoralis</name>
    <name type="common">Threadworm</name>
    <dbReference type="NCBI Taxonomy" id="6248"/>
    <lineage>
        <taxon>Eukaryota</taxon>
        <taxon>Metazoa</taxon>
        <taxon>Ecdysozoa</taxon>
        <taxon>Nematoda</taxon>
        <taxon>Chromadorea</taxon>
        <taxon>Rhabditida</taxon>
        <taxon>Tylenchina</taxon>
        <taxon>Panagrolaimomorpha</taxon>
        <taxon>Strongyloidoidea</taxon>
        <taxon>Strongyloididae</taxon>
        <taxon>Strongyloides</taxon>
    </lineage>
</organism>
<evidence type="ECO:0000313" key="1">
    <source>
        <dbReference type="Proteomes" id="UP000035681"/>
    </source>
</evidence>
<proteinExistence type="predicted"/>
<dbReference type="AlphaFoldDB" id="A0A0K0DUK7"/>
<protein>
    <submittedName>
        <fullName evidence="2 3">Uncharacterized protein</fullName>
    </submittedName>
</protein>
<dbReference type="Proteomes" id="UP000035681">
    <property type="component" value="Unplaced"/>
</dbReference>
<reference evidence="2" key="1">
    <citation type="submission" date="2015-08" db="UniProtKB">
        <authorList>
            <consortium name="WormBaseParasite"/>
        </authorList>
    </citation>
    <scope>IDENTIFICATION</scope>
</reference>
<dbReference type="WBParaSite" id="TCONS_00005866.p1">
    <property type="protein sequence ID" value="TCONS_00005866.p1"/>
    <property type="gene ID" value="XLOC_004084"/>
</dbReference>
<evidence type="ECO:0000313" key="2">
    <source>
        <dbReference type="WBParaSite" id="SSTP_0000092100.1"/>
    </source>
</evidence>